<dbReference type="Proteomes" id="UP001148838">
    <property type="component" value="Unassembled WGS sequence"/>
</dbReference>
<evidence type="ECO:0000313" key="3">
    <source>
        <dbReference type="EMBL" id="KAJ4429051.1"/>
    </source>
</evidence>
<proteinExistence type="predicted"/>
<feature type="region of interest" description="Disordered" evidence="1">
    <location>
        <begin position="29"/>
        <end position="70"/>
    </location>
</feature>
<feature type="compositionally biased region" description="Polar residues" evidence="1">
    <location>
        <begin position="42"/>
        <end position="64"/>
    </location>
</feature>
<dbReference type="Pfam" id="PF00078">
    <property type="entry name" value="RVT_1"/>
    <property type="match status" value="1"/>
</dbReference>
<gene>
    <name evidence="3" type="ORF">ANN_26047</name>
</gene>
<feature type="non-terminal residue" evidence="3">
    <location>
        <position position="1"/>
    </location>
</feature>
<protein>
    <recommendedName>
        <fullName evidence="2">Reverse transcriptase domain-containing protein</fullName>
    </recommendedName>
</protein>
<sequence length="129" mass="14245">LNVDKRQPSLHLTCKELLTLSGTTDYGTKVPTYDYRHKSPDGSPTSSGIAQQNQNKQPTLNPTHTPWRRPQGTVLSPILYNLFVADIPTPRQTNVTLGQFADDTIYVASGRTIYVATQGMNNALKDLTT</sequence>
<organism evidence="3 4">
    <name type="scientific">Periplaneta americana</name>
    <name type="common">American cockroach</name>
    <name type="synonym">Blatta americana</name>
    <dbReference type="NCBI Taxonomy" id="6978"/>
    <lineage>
        <taxon>Eukaryota</taxon>
        <taxon>Metazoa</taxon>
        <taxon>Ecdysozoa</taxon>
        <taxon>Arthropoda</taxon>
        <taxon>Hexapoda</taxon>
        <taxon>Insecta</taxon>
        <taxon>Pterygota</taxon>
        <taxon>Neoptera</taxon>
        <taxon>Polyneoptera</taxon>
        <taxon>Dictyoptera</taxon>
        <taxon>Blattodea</taxon>
        <taxon>Blattoidea</taxon>
        <taxon>Blattidae</taxon>
        <taxon>Blattinae</taxon>
        <taxon>Periplaneta</taxon>
    </lineage>
</organism>
<evidence type="ECO:0000313" key="4">
    <source>
        <dbReference type="Proteomes" id="UP001148838"/>
    </source>
</evidence>
<reference evidence="3 4" key="1">
    <citation type="journal article" date="2022" name="Allergy">
        <title>Genome assembly and annotation of Periplaneta americana reveal a comprehensive cockroach allergen profile.</title>
        <authorList>
            <person name="Wang L."/>
            <person name="Xiong Q."/>
            <person name="Saelim N."/>
            <person name="Wang L."/>
            <person name="Nong W."/>
            <person name="Wan A.T."/>
            <person name="Shi M."/>
            <person name="Liu X."/>
            <person name="Cao Q."/>
            <person name="Hui J.H.L."/>
            <person name="Sookrung N."/>
            <person name="Leung T.F."/>
            <person name="Tungtrongchitr A."/>
            <person name="Tsui S.K.W."/>
        </authorList>
    </citation>
    <scope>NUCLEOTIDE SEQUENCE [LARGE SCALE GENOMIC DNA]</scope>
    <source>
        <strain evidence="3">PWHHKU_190912</strain>
    </source>
</reference>
<name>A0ABQ8S5A9_PERAM</name>
<dbReference type="InterPro" id="IPR000477">
    <property type="entry name" value="RT_dom"/>
</dbReference>
<dbReference type="PROSITE" id="PS50878">
    <property type="entry name" value="RT_POL"/>
    <property type="match status" value="1"/>
</dbReference>
<evidence type="ECO:0000259" key="2">
    <source>
        <dbReference type="PROSITE" id="PS50878"/>
    </source>
</evidence>
<accession>A0ABQ8S5A9</accession>
<comment type="caution">
    <text evidence="3">The sequence shown here is derived from an EMBL/GenBank/DDBJ whole genome shotgun (WGS) entry which is preliminary data.</text>
</comment>
<feature type="domain" description="Reverse transcriptase" evidence="2">
    <location>
        <begin position="1"/>
        <end position="129"/>
    </location>
</feature>
<dbReference type="EMBL" id="JAJSOF020000036">
    <property type="protein sequence ID" value="KAJ4429051.1"/>
    <property type="molecule type" value="Genomic_DNA"/>
</dbReference>
<evidence type="ECO:0000256" key="1">
    <source>
        <dbReference type="SAM" id="MobiDB-lite"/>
    </source>
</evidence>
<keyword evidence="4" id="KW-1185">Reference proteome</keyword>